<gene>
    <name evidence="2" type="primary">vioC</name>
    <name evidence="2" type="ORF">AWB69_05188</name>
</gene>
<dbReference type="PRINTS" id="PR00420">
    <property type="entry name" value="RNGMNOXGNASE"/>
</dbReference>
<keyword evidence="2" id="KW-0503">Monooxygenase</keyword>
<dbReference type="PANTHER" id="PTHR46865:SF2">
    <property type="entry name" value="MONOOXYGENASE"/>
    <property type="match status" value="1"/>
</dbReference>
<organism evidence="2 3">
    <name type="scientific">Caballeronia udeis</name>
    <dbReference type="NCBI Taxonomy" id="1232866"/>
    <lineage>
        <taxon>Bacteria</taxon>
        <taxon>Pseudomonadati</taxon>
        <taxon>Pseudomonadota</taxon>
        <taxon>Betaproteobacteria</taxon>
        <taxon>Burkholderiales</taxon>
        <taxon>Burkholderiaceae</taxon>
        <taxon>Caballeronia</taxon>
    </lineage>
</organism>
<protein>
    <submittedName>
        <fullName evidence="2">Putative monooxygenase VioC</fullName>
        <ecNumber evidence="2">1.-.-.-</ecNumber>
    </submittedName>
</protein>
<dbReference type="Proteomes" id="UP000054683">
    <property type="component" value="Unassembled WGS sequence"/>
</dbReference>
<name>A0A158I3Q9_9BURK</name>
<dbReference type="GO" id="GO:0071949">
    <property type="term" value="F:FAD binding"/>
    <property type="evidence" value="ECO:0007669"/>
    <property type="project" value="InterPro"/>
</dbReference>
<dbReference type="Pfam" id="PF01494">
    <property type="entry name" value="FAD_binding_3"/>
    <property type="match status" value="1"/>
</dbReference>
<dbReference type="PANTHER" id="PTHR46865">
    <property type="entry name" value="OXIDOREDUCTASE-RELATED"/>
    <property type="match status" value="1"/>
</dbReference>
<dbReference type="InterPro" id="IPR051704">
    <property type="entry name" value="FAD_aromatic-hydroxylase"/>
</dbReference>
<dbReference type="EC" id="1.-.-.-" evidence="2"/>
<evidence type="ECO:0000313" key="2">
    <source>
        <dbReference type="EMBL" id="SAL50879.1"/>
    </source>
</evidence>
<dbReference type="Gene3D" id="3.30.9.10">
    <property type="entry name" value="D-Amino Acid Oxidase, subunit A, domain 2"/>
    <property type="match status" value="1"/>
</dbReference>
<accession>A0A158I3Q9</accession>
<feature type="domain" description="FAD-binding" evidence="1">
    <location>
        <begin position="92"/>
        <end position="157"/>
    </location>
</feature>
<dbReference type="AlphaFoldDB" id="A0A158I3Q9"/>
<evidence type="ECO:0000259" key="1">
    <source>
        <dbReference type="Pfam" id="PF01494"/>
    </source>
</evidence>
<evidence type="ECO:0000313" key="3">
    <source>
        <dbReference type="Proteomes" id="UP000054683"/>
    </source>
</evidence>
<sequence>MLALFSTPNLINLIDWQLGHRQEGVGYVIYPSRDKSELRIGVGFSAPGSAVSRSDTEGQKQLVAAQCAHLKGEFSRFIDAMKTTDQFYYNGLARIRMPSWSKGRVVLAGDAVHCVSPFSGQGTSLGLVGAFVVARELVRHQGDPTQAFAAYEHRMRPYVDLNQALVDLTREPPTPDHLMTEAKNGIDLSDLLKQAV</sequence>
<dbReference type="InterPro" id="IPR036188">
    <property type="entry name" value="FAD/NAD-bd_sf"/>
</dbReference>
<dbReference type="Gene3D" id="3.50.50.60">
    <property type="entry name" value="FAD/NAD(P)-binding domain"/>
    <property type="match status" value="1"/>
</dbReference>
<dbReference type="SUPFAM" id="SSF51905">
    <property type="entry name" value="FAD/NAD(P)-binding domain"/>
    <property type="match status" value="1"/>
</dbReference>
<proteinExistence type="predicted"/>
<reference evidence="2 3" key="1">
    <citation type="submission" date="2016-01" db="EMBL/GenBank/DDBJ databases">
        <authorList>
            <person name="Oliw E.H."/>
        </authorList>
    </citation>
    <scope>NUCLEOTIDE SEQUENCE [LARGE SCALE GENOMIC DNA]</scope>
    <source>
        <strain evidence="2">LMG 27134</strain>
    </source>
</reference>
<dbReference type="GO" id="GO:0004497">
    <property type="term" value="F:monooxygenase activity"/>
    <property type="evidence" value="ECO:0007669"/>
    <property type="project" value="UniProtKB-KW"/>
</dbReference>
<keyword evidence="2" id="KW-0560">Oxidoreductase</keyword>
<dbReference type="EMBL" id="FCOK02000039">
    <property type="protein sequence ID" value="SAL50879.1"/>
    <property type="molecule type" value="Genomic_DNA"/>
</dbReference>
<dbReference type="InterPro" id="IPR002938">
    <property type="entry name" value="FAD-bd"/>
</dbReference>